<keyword evidence="2" id="KW-1185">Reference proteome</keyword>
<sequence>PYKGIEFFETRNKPVTLFVIYHLMHLEASLQLGIIKPSISQEIKSKFEYNYFKIESYVTIFYEVYQLAFNKFKKHIYQYSVLLLFKAI</sequence>
<gene>
    <name evidence="1" type="ORF">SCALOS_LOCUS2179</name>
</gene>
<evidence type="ECO:0000313" key="2">
    <source>
        <dbReference type="Proteomes" id="UP000789860"/>
    </source>
</evidence>
<organism evidence="1 2">
    <name type="scientific">Scutellospora calospora</name>
    <dbReference type="NCBI Taxonomy" id="85575"/>
    <lineage>
        <taxon>Eukaryota</taxon>
        <taxon>Fungi</taxon>
        <taxon>Fungi incertae sedis</taxon>
        <taxon>Mucoromycota</taxon>
        <taxon>Glomeromycotina</taxon>
        <taxon>Glomeromycetes</taxon>
        <taxon>Diversisporales</taxon>
        <taxon>Gigasporaceae</taxon>
        <taxon>Scutellospora</taxon>
    </lineage>
</organism>
<protein>
    <submittedName>
        <fullName evidence="1">5612_t:CDS:1</fullName>
    </submittedName>
</protein>
<evidence type="ECO:0000313" key="1">
    <source>
        <dbReference type="EMBL" id="CAG8474839.1"/>
    </source>
</evidence>
<comment type="caution">
    <text evidence="1">The sequence shown here is derived from an EMBL/GenBank/DDBJ whole genome shotgun (WGS) entry which is preliminary data.</text>
</comment>
<reference evidence="1" key="1">
    <citation type="submission" date="2021-06" db="EMBL/GenBank/DDBJ databases">
        <authorList>
            <person name="Kallberg Y."/>
            <person name="Tangrot J."/>
            <person name="Rosling A."/>
        </authorList>
    </citation>
    <scope>NUCLEOTIDE SEQUENCE</scope>
    <source>
        <strain evidence="1">AU212A</strain>
    </source>
</reference>
<proteinExistence type="predicted"/>
<accession>A0ACA9KJ68</accession>
<dbReference type="Proteomes" id="UP000789860">
    <property type="component" value="Unassembled WGS sequence"/>
</dbReference>
<name>A0ACA9KJ68_9GLOM</name>
<feature type="non-terminal residue" evidence="1">
    <location>
        <position position="1"/>
    </location>
</feature>
<dbReference type="EMBL" id="CAJVPM010001840">
    <property type="protein sequence ID" value="CAG8474839.1"/>
    <property type="molecule type" value="Genomic_DNA"/>
</dbReference>